<dbReference type="Proteomes" id="UP000789572">
    <property type="component" value="Unassembled WGS sequence"/>
</dbReference>
<accession>A0A9N9D2Q9</accession>
<gene>
    <name evidence="2" type="ORF">POCULU_LOCUS8418</name>
</gene>
<keyword evidence="1" id="KW-1133">Transmembrane helix</keyword>
<evidence type="ECO:0000256" key="1">
    <source>
        <dbReference type="SAM" id="Phobius"/>
    </source>
</evidence>
<dbReference type="AlphaFoldDB" id="A0A9N9D2Q9"/>
<feature type="transmembrane region" description="Helical" evidence="1">
    <location>
        <begin position="81"/>
        <end position="100"/>
    </location>
</feature>
<evidence type="ECO:0000313" key="2">
    <source>
        <dbReference type="EMBL" id="CAG8621004.1"/>
    </source>
</evidence>
<sequence length="171" mass="19463">MSSVIAISSRVVNDTTASFDEFIETVSGWNAFSSLWISWAVTWLLRLYFSYSTDDDKDKDNKDGNEASTSKRFRIRKQFKIIHKNFTQLLLGLLSVLTFNSLANNSSTAVEILSWIYLGFGLFWVYSLAWASRRGHIIYRFFGLFGGVVQTGILLAIFILALIHRDAISNK</sequence>
<proteinExistence type="predicted"/>
<keyword evidence="1" id="KW-0472">Membrane</keyword>
<comment type="caution">
    <text evidence="2">The sequence shown here is derived from an EMBL/GenBank/DDBJ whole genome shotgun (WGS) entry which is preliminary data.</text>
</comment>
<feature type="transmembrane region" description="Helical" evidence="1">
    <location>
        <begin position="141"/>
        <end position="163"/>
    </location>
</feature>
<organism evidence="2 3">
    <name type="scientific">Paraglomus occultum</name>
    <dbReference type="NCBI Taxonomy" id="144539"/>
    <lineage>
        <taxon>Eukaryota</taxon>
        <taxon>Fungi</taxon>
        <taxon>Fungi incertae sedis</taxon>
        <taxon>Mucoromycota</taxon>
        <taxon>Glomeromycotina</taxon>
        <taxon>Glomeromycetes</taxon>
        <taxon>Paraglomerales</taxon>
        <taxon>Paraglomeraceae</taxon>
        <taxon>Paraglomus</taxon>
    </lineage>
</organism>
<reference evidence="2" key="1">
    <citation type="submission" date="2021-06" db="EMBL/GenBank/DDBJ databases">
        <authorList>
            <person name="Kallberg Y."/>
            <person name="Tangrot J."/>
            <person name="Rosling A."/>
        </authorList>
    </citation>
    <scope>NUCLEOTIDE SEQUENCE</scope>
    <source>
        <strain evidence="2">IA702</strain>
    </source>
</reference>
<evidence type="ECO:0000313" key="3">
    <source>
        <dbReference type="Proteomes" id="UP000789572"/>
    </source>
</evidence>
<keyword evidence="3" id="KW-1185">Reference proteome</keyword>
<dbReference type="EMBL" id="CAJVPJ010002428">
    <property type="protein sequence ID" value="CAG8621004.1"/>
    <property type="molecule type" value="Genomic_DNA"/>
</dbReference>
<protein>
    <submittedName>
        <fullName evidence="2">8348_t:CDS:1</fullName>
    </submittedName>
</protein>
<keyword evidence="1" id="KW-0812">Transmembrane</keyword>
<name>A0A9N9D2Q9_9GLOM</name>
<feature type="transmembrane region" description="Helical" evidence="1">
    <location>
        <begin position="112"/>
        <end position="129"/>
    </location>
</feature>